<comment type="caution">
    <text evidence="21">The sequence shown here is derived from an EMBL/GenBank/DDBJ whole genome shotgun (WGS) entry which is preliminary data.</text>
</comment>
<feature type="coiled-coil region" evidence="16">
    <location>
        <begin position="325"/>
        <end position="409"/>
    </location>
</feature>
<keyword evidence="11" id="KW-0067">ATP-binding</keyword>
<dbReference type="InterPro" id="IPR025669">
    <property type="entry name" value="AAA_dom"/>
</dbReference>
<evidence type="ECO:0000313" key="22">
    <source>
        <dbReference type="Proteomes" id="UP000476332"/>
    </source>
</evidence>
<dbReference type="InterPro" id="IPR032807">
    <property type="entry name" value="GNVR"/>
</dbReference>
<evidence type="ECO:0000256" key="2">
    <source>
        <dbReference type="ARBA" id="ARBA00007316"/>
    </source>
</evidence>
<comment type="catalytic activity">
    <reaction evidence="15">
        <text>L-tyrosyl-[protein] + ATP = O-phospho-L-tyrosyl-[protein] + ADP + H(+)</text>
        <dbReference type="Rhea" id="RHEA:10596"/>
        <dbReference type="Rhea" id="RHEA-COMP:10136"/>
        <dbReference type="Rhea" id="RHEA-COMP:20101"/>
        <dbReference type="ChEBI" id="CHEBI:15378"/>
        <dbReference type="ChEBI" id="CHEBI:30616"/>
        <dbReference type="ChEBI" id="CHEBI:46858"/>
        <dbReference type="ChEBI" id="CHEBI:61978"/>
        <dbReference type="ChEBI" id="CHEBI:456216"/>
        <dbReference type="EC" id="2.7.10.2"/>
    </reaction>
</comment>
<keyword evidence="22" id="KW-1185">Reference proteome</keyword>
<dbReference type="RefSeq" id="WP_163046275.1">
    <property type="nucleotide sequence ID" value="NZ_JAAAMJ010000045.1"/>
</dbReference>
<evidence type="ECO:0000256" key="8">
    <source>
        <dbReference type="ARBA" id="ARBA00022692"/>
    </source>
</evidence>
<evidence type="ECO:0000256" key="12">
    <source>
        <dbReference type="ARBA" id="ARBA00022989"/>
    </source>
</evidence>
<keyword evidence="9" id="KW-0547">Nucleotide-binding</keyword>
<dbReference type="EC" id="2.7.10.2" evidence="4"/>
<dbReference type="NCBIfam" id="TIGR01007">
    <property type="entry name" value="eps_fam"/>
    <property type="match status" value="1"/>
</dbReference>
<dbReference type="GO" id="GO:0005886">
    <property type="term" value="C:plasma membrane"/>
    <property type="evidence" value="ECO:0007669"/>
    <property type="project" value="UniProtKB-SubCell"/>
</dbReference>
<dbReference type="Pfam" id="PF13614">
    <property type="entry name" value="AAA_31"/>
    <property type="match status" value="1"/>
</dbReference>
<comment type="subcellular location">
    <subcellularLocation>
        <location evidence="1">Cell inner membrane</location>
        <topology evidence="1">Multi-pass membrane protein</topology>
    </subcellularLocation>
</comment>
<keyword evidence="13 17" id="KW-0472">Membrane</keyword>
<dbReference type="Pfam" id="PF02706">
    <property type="entry name" value="Wzz"/>
    <property type="match status" value="1"/>
</dbReference>
<organism evidence="21 22">
    <name type="scientific">Aurantimonas aggregata</name>
    <dbReference type="NCBI Taxonomy" id="2047720"/>
    <lineage>
        <taxon>Bacteria</taxon>
        <taxon>Pseudomonadati</taxon>
        <taxon>Pseudomonadota</taxon>
        <taxon>Alphaproteobacteria</taxon>
        <taxon>Hyphomicrobiales</taxon>
        <taxon>Aurantimonadaceae</taxon>
        <taxon>Aurantimonas</taxon>
    </lineage>
</organism>
<dbReference type="Proteomes" id="UP000476332">
    <property type="component" value="Unassembled WGS sequence"/>
</dbReference>
<dbReference type="CDD" id="cd05387">
    <property type="entry name" value="BY-kinase"/>
    <property type="match status" value="1"/>
</dbReference>
<protein>
    <recommendedName>
        <fullName evidence="4">non-specific protein-tyrosine kinase</fullName>
        <ecNumber evidence="4">2.7.10.2</ecNumber>
    </recommendedName>
</protein>
<evidence type="ECO:0000256" key="4">
    <source>
        <dbReference type="ARBA" id="ARBA00011903"/>
    </source>
</evidence>
<dbReference type="InterPro" id="IPR050445">
    <property type="entry name" value="Bact_polysacc_biosynth/exp"/>
</dbReference>
<dbReference type="FunFam" id="3.40.50.300:FF:000527">
    <property type="entry name" value="Tyrosine-protein kinase etk"/>
    <property type="match status" value="1"/>
</dbReference>
<keyword evidence="7 21" id="KW-0808">Transferase</keyword>
<evidence type="ECO:0000256" key="11">
    <source>
        <dbReference type="ARBA" id="ARBA00022840"/>
    </source>
</evidence>
<dbReference type="AlphaFoldDB" id="A0A6L9MPF8"/>
<evidence type="ECO:0000259" key="18">
    <source>
        <dbReference type="Pfam" id="PF02706"/>
    </source>
</evidence>
<dbReference type="PANTHER" id="PTHR32309">
    <property type="entry name" value="TYROSINE-PROTEIN KINASE"/>
    <property type="match status" value="1"/>
</dbReference>
<evidence type="ECO:0000256" key="15">
    <source>
        <dbReference type="ARBA" id="ARBA00051245"/>
    </source>
</evidence>
<dbReference type="EMBL" id="JAAAMJ010000045">
    <property type="protein sequence ID" value="NDV89430.1"/>
    <property type="molecule type" value="Genomic_DNA"/>
</dbReference>
<dbReference type="GO" id="GO:0005524">
    <property type="term" value="F:ATP binding"/>
    <property type="evidence" value="ECO:0007669"/>
    <property type="project" value="UniProtKB-KW"/>
</dbReference>
<accession>A0A6L9MPF8</accession>
<dbReference type="InterPro" id="IPR005702">
    <property type="entry name" value="Wzc-like_C"/>
</dbReference>
<feature type="domain" description="Tyrosine-protein kinase G-rich" evidence="20">
    <location>
        <begin position="416"/>
        <end position="488"/>
    </location>
</feature>
<evidence type="ECO:0000256" key="13">
    <source>
        <dbReference type="ARBA" id="ARBA00023136"/>
    </source>
</evidence>
<feature type="transmembrane region" description="Helical" evidence="17">
    <location>
        <begin position="60"/>
        <end position="81"/>
    </location>
</feature>
<reference evidence="21 22" key="1">
    <citation type="submission" date="2020-01" db="EMBL/GenBank/DDBJ databases">
        <title>Genomes of bacteria type strains.</title>
        <authorList>
            <person name="Chen J."/>
            <person name="Zhu S."/>
            <person name="Chen J."/>
        </authorList>
    </citation>
    <scope>NUCLEOTIDE SEQUENCE [LARGE SCALE GENOMIC DNA]</scope>
    <source>
        <strain evidence="21 22">KCTC 52919</strain>
    </source>
</reference>
<evidence type="ECO:0000256" key="9">
    <source>
        <dbReference type="ARBA" id="ARBA00022741"/>
    </source>
</evidence>
<gene>
    <name evidence="21" type="ORF">GTW51_22545</name>
</gene>
<keyword evidence="6" id="KW-0997">Cell inner membrane</keyword>
<evidence type="ECO:0000256" key="1">
    <source>
        <dbReference type="ARBA" id="ARBA00004429"/>
    </source>
</evidence>
<keyword evidence="10 21" id="KW-0418">Kinase</keyword>
<feature type="domain" description="Polysaccharide chain length determinant N-terminal" evidence="18">
    <location>
        <begin position="51"/>
        <end position="137"/>
    </location>
</feature>
<evidence type="ECO:0000256" key="14">
    <source>
        <dbReference type="ARBA" id="ARBA00023137"/>
    </source>
</evidence>
<comment type="similarity">
    <text evidence="2">Belongs to the CpsD/CapB family.</text>
</comment>
<keyword evidence="14" id="KW-0829">Tyrosine-protein kinase</keyword>
<sequence length="786" mass="86389">MQRDIGASGRNVGVIGAESALDHYDPVYRASYSRAEPGYPQPEDDAGFDPLRLLYYVLQYRWLILGMAALSLVAGTVFTLMQTPRYAASVRIEILVPSAKVFDDMQVVSEGTDIRAFLTAREKIRSRALAERVVYELNLSENASFLFPEPEIALSNLLDRAFGSSGPRSLDDIEPERREALAISRVQSNLAAELVANTSLLQVTYRDQSAEMASRIANQAAQSFIDQRIDQTGDTSALARQFIQEQVLQVKERLQTSEEELVAYAKSAGLTIDDNNSSLILNSIRAINEALSTAVRERLDKGRWVTQIDAGQGGYLPQVLESEGIQKLRNQVSELRSQYQQKLGTLRPAYPEMQQLSTQIAELERQIEQAIGVVTNSIRLEFEDAKVSEEQLRQKLAELEAQQSDFQDRNIQYTILKREVDSNRSQYDSLISKLNDVGVGSELRNQNAEIVDPAVAPGSPFSPRMPLNMAVAFALFMAGSGAFIYIRELMNNTFTAPEQVEKELRLPILGILPAVAQEAISEARINPQSGLSEAYRSLRTALQFTGTDGNPKSLLVTSSEPSEGKSTSALKLAEDFAVLGSKVLVVDADLRKPNMHRLFNASNTMGLSNLLTSTVSSEDMREIIKNTQFDNVKLLTSGTLPPNPADLLSSPKMAQLMRVFGERFDMIIIDAPPVIGLSDAPILSRLTEGTLLVVSSGQVGRKAAAAALKRMRSAGANVLGVALTKFAVQKFDYNYAYGYVNASYYDYGGQIERLEEGSGGEKRSGTQRKISGWLRRLGAHGLSGSA</sequence>
<evidence type="ECO:0000256" key="10">
    <source>
        <dbReference type="ARBA" id="ARBA00022777"/>
    </source>
</evidence>
<dbReference type="Gene3D" id="3.40.50.300">
    <property type="entry name" value="P-loop containing nucleotide triphosphate hydrolases"/>
    <property type="match status" value="1"/>
</dbReference>
<evidence type="ECO:0000256" key="5">
    <source>
        <dbReference type="ARBA" id="ARBA00022475"/>
    </source>
</evidence>
<evidence type="ECO:0000256" key="17">
    <source>
        <dbReference type="SAM" id="Phobius"/>
    </source>
</evidence>
<dbReference type="SUPFAM" id="SSF52540">
    <property type="entry name" value="P-loop containing nucleoside triphosphate hydrolases"/>
    <property type="match status" value="1"/>
</dbReference>
<evidence type="ECO:0000256" key="7">
    <source>
        <dbReference type="ARBA" id="ARBA00022679"/>
    </source>
</evidence>
<evidence type="ECO:0000256" key="16">
    <source>
        <dbReference type="SAM" id="Coils"/>
    </source>
</evidence>
<evidence type="ECO:0000313" key="21">
    <source>
        <dbReference type="EMBL" id="NDV89430.1"/>
    </source>
</evidence>
<keyword evidence="8 17" id="KW-0812">Transmembrane</keyword>
<dbReference type="InterPro" id="IPR027417">
    <property type="entry name" value="P-loop_NTPase"/>
</dbReference>
<keyword evidence="12 17" id="KW-1133">Transmembrane helix</keyword>
<feature type="domain" description="AAA" evidence="19">
    <location>
        <begin position="564"/>
        <end position="681"/>
    </location>
</feature>
<evidence type="ECO:0000256" key="3">
    <source>
        <dbReference type="ARBA" id="ARBA00008883"/>
    </source>
</evidence>
<evidence type="ECO:0000259" key="20">
    <source>
        <dbReference type="Pfam" id="PF13807"/>
    </source>
</evidence>
<dbReference type="Pfam" id="PF13807">
    <property type="entry name" value="GNVR"/>
    <property type="match status" value="1"/>
</dbReference>
<comment type="similarity">
    <text evidence="3">Belongs to the etk/wzc family.</text>
</comment>
<dbReference type="GO" id="GO:0042802">
    <property type="term" value="F:identical protein binding"/>
    <property type="evidence" value="ECO:0007669"/>
    <property type="project" value="UniProtKB-ARBA"/>
</dbReference>
<keyword evidence="5" id="KW-1003">Cell membrane</keyword>
<keyword evidence="16" id="KW-0175">Coiled coil</keyword>
<name>A0A6L9MPF8_9HYPH</name>
<evidence type="ECO:0000259" key="19">
    <source>
        <dbReference type="Pfam" id="PF13614"/>
    </source>
</evidence>
<dbReference type="GO" id="GO:0004715">
    <property type="term" value="F:non-membrane spanning protein tyrosine kinase activity"/>
    <property type="evidence" value="ECO:0007669"/>
    <property type="project" value="UniProtKB-EC"/>
</dbReference>
<dbReference type="InterPro" id="IPR003856">
    <property type="entry name" value="LPS_length_determ_N"/>
</dbReference>
<proteinExistence type="inferred from homology"/>
<dbReference type="PANTHER" id="PTHR32309:SF13">
    <property type="entry name" value="FERRIC ENTEROBACTIN TRANSPORT PROTEIN FEPE"/>
    <property type="match status" value="1"/>
</dbReference>
<evidence type="ECO:0000256" key="6">
    <source>
        <dbReference type="ARBA" id="ARBA00022519"/>
    </source>
</evidence>